<dbReference type="EMBL" id="BLSC01000149">
    <property type="protein sequence ID" value="GFP37733.1"/>
    <property type="molecule type" value="Genomic_DNA"/>
</dbReference>
<dbReference type="Gene3D" id="1.20.120.330">
    <property type="entry name" value="Nucleotidyltransferases domain 2"/>
    <property type="match status" value="1"/>
</dbReference>
<dbReference type="InterPro" id="IPR007842">
    <property type="entry name" value="HEPN_dom"/>
</dbReference>
<gene>
    <name evidence="3" type="ORF">HKBW3S44_01410</name>
</gene>
<proteinExistence type="inferred from homology"/>
<comment type="similarity">
    <text evidence="1">Belongs to the UPF0332 family.</text>
</comment>
<name>A0A6V8PZT8_9ACTN</name>
<comment type="caution">
    <text evidence="3">The sequence shown here is derived from an EMBL/GenBank/DDBJ whole genome shotgun (WGS) entry which is preliminary data.</text>
</comment>
<dbReference type="AntiFam" id="ANF00217">
    <property type="entry name" value="Shadow ORF (opposite uvrB)"/>
</dbReference>
<protein>
    <recommendedName>
        <fullName evidence="2">HEPN domain-containing protein</fullName>
    </recommendedName>
</protein>
<evidence type="ECO:0000256" key="1">
    <source>
        <dbReference type="ARBA" id="ARBA00038248"/>
    </source>
</evidence>
<dbReference type="AlphaFoldDB" id="A0A6V8PZT8"/>
<dbReference type="PANTHER" id="PTHR36565:SF1">
    <property type="entry name" value="UPF0332 PROTEIN TM_1000"/>
    <property type="match status" value="1"/>
</dbReference>
<reference evidence="3 4" key="1">
    <citation type="journal article" date="2020" name="Front. Microbiol.">
        <title>Single-cell genomics of novel Actinobacteria with the Wood-Ljungdahl pathway discovered in a serpentinizing system.</title>
        <authorList>
            <person name="Merino N."/>
            <person name="Kawai M."/>
            <person name="Boyd E.S."/>
            <person name="Colman D.R."/>
            <person name="McGlynn S.E."/>
            <person name="Nealson K.H."/>
            <person name="Kurokawa K."/>
            <person name="Hongoh Y."/>
        </authorList>
    </citation>
    <scope>NUCLEOTIDE SEQUENCE [LARGE SCALE GENOMIC DNA]</scope>
    <source>
        <strain evidence="3 4">S44</strain>
    </source>
</reference>
<dbReference type="InterPro" id="IPR052226">
    <property type="entry name" value="UPF0332_toxin"/>
</dbReference>
<accession>A0A6V8PZT8</accession>
<sequence>MKEIRDFIEKAEKFLTTAEHALDIGDYDSCVSRSYYAMLFLAEAVLLTKGLTASSHKGVISLFGEHFVKTGDTGHDDNIISGEEGICGGVPQFFYLGVDGGILLDVGVGLGDIGLRLIVIVVAHKVFHSISREKLLKLITELSSQDFVGGHHQSRFLVALNNHSHGVGLA</sequence>
<dbReference type="PANTHER" id="PTHR36565">
    <property type="entry name" value="UPF0332 PROTEIN TM_1000"/>
    <property type="match status" value="1"/>
</dbReference>
<organism evidence="3 4">
    <name type="scientific">Candidatus Hakubella thermalkaliphila</name>
    <dbReference type="NCBI Taxonomy" id="2754717"/>
    <lineage>
        <taxon>Bacteria</taxon>
        <taxon>Bacillati</taxon>
        <taxon>Actinomycetota</taxon>
        <taxon>Actinomycetota incertae sedis</taxon>
        <taxon>Candidatus Hakubellales</taxon>
        <taxon>Candidatus Hakubellaceae</taxon>
        <taxon>Candidatus Hakubella</taxon>
    </lineage>
</organism>
<dbReference type="Proteomes" id="UP000561271">
    <property type="component" value="Unassembled WGS sequence"/>
</dbReference>
<evidence type="ECO:0000313" key="4">
    <source>
        <dbReference type="Proteomes" id="UP000561271"/>
    </source>
</evidence>
<feature type="domain" description="HEPN" evidence="2">
    <location>
        <begin position="5"/>
        <end position="72"/>
    </location>
</feature>
<evidence type="ECO:0000259" key="2">
    <source>
        <dbReference type="Pfam" id="PF05168"/>
    </source>
</evidence>
<dbReference type="Pfam" id="PF05168">
    <property type="entry name" value="HEPN"/>
    <property type="match status" value="1"/>
</dbReference>
<evidence type="ECO:0000313" key="3">
    <source>
        <dbReference type="EMBL" id="GFP37733.1"/>
    </source>
</evidence>